<keyword evidence="2" id="KW-1133">Transmembrane helix</keyword>
<evidence type="ECO:0000256" key="2">
    <source>
        <dbReference type="SAM" id="Phobius"/>
    </source>
</evidence>
<name>A0A916Y8Y7_9FLAO</name>
<feature type="transmembrane region" description="Helical" evidence="2">
    <location>
        <begin position="20"/>
        <end position="41"/>
    </location>
</feature>
<dbReference type="PANTHER" id="PTHR10953:SF102">
    <property type="entry name" value="ADENYLYLTRANSFERASE AND SULFURTRANSFERASE MOCS3"/>
    <property type="match status" value="1"/>
</dbReference>
<sequence>MVLPEIGEAGQEKLKNAKILIVGAGGLGTVVATYLAVMGIGKLSIVDFDEIAETNLHRQFHYTPNDIGQKKVTVLAQKLRAQNNNIKVNASTEKITKDNIAILMENFSIVCDCTDNISARVLLDKHCDAEKIPLVHGAVSDWQGYVTLFHYKNKFRYSDLIEVEALLRAQTCQDNGISSPICGIIGSIMANETIKIILNTNSTLEGKLLYIDGLKNVFKTFNLKKSM</sequence>
<organism evidence="4 5">
    <name type="scientific">Flavobacterium orientale</name>
    <dbReference type="NCBI Taxonomy" id="1756020"/>
    <lineage>
        <taxon>Bacteria</taxon>
        <taxon>Pseudomonadati</taxon>
        <taxon>Bacteroidota</taxon>
        <taxon>Flavobacteriia</taxon>
        <taxon>Flavobacteriales</taxon>
        <taxon>Flavobacteriaceae</taxon>
        <taxon>Flavobacterium</taxon>
    </lineage>
</organism>
<dbReference type="Proteomes" id="UP000625735">
    <property type="component" value="Unassembled WGS sequence"/>
</dbReference>
<keyword evidence="5" id="KW-1185">Reference proteome</keyword>
<feature type="domain" description="THIF-type NAD/FAD binding fold" evidence="3">
    <location>
        <begin position="3"/>
        <end position="224"/>
    </location>
</feature>
<dbReference type="FunFam" id="3.40.50.720:FF:000080">
    <property type="entry name" value="Thiazole biosynthesis adenylyltransferase ThiF"/>
    <property type="match status" value="1"/>
</dbReference>
<dbReference type="PANTHER" id="PTHR10953">
    <property type="entry name" value="UBIQUITIN-ACTIVATING ENZYME E1"/>
    <property type="match status" value="1"/>
</dbReference>
<keyword evidence="2" id="KW-0812">Transmembrane</keyword>
<evidence type="ECO:0000259" key="3">
    <source>
        <dbReference type="Pfam" id="PF00899"/>
    </source>
</evidence>
<dbReference type="GO" id="GO:0004792">
    <property type="term" value="F:thiosulfate-cyanide sulfurtransferase activity"/>
    <property type="evidence" value="ECO:0007669"/>
    <property type="project" value="TreeGrafter"/>
</dbReference>
<dbReference type="InterPro" id="IPR035985">
    <property type="entry name" value="Ubiquitin-activating_enz"/>
</dbReference>
<dbReference type="CDD" id="cd00757">
    <property type="entry name" value="ThiF_MoeB_HesA_family"/>
    <property type="match status" value="1"/>
</dbReference>
<evidence type="ECO:0000313" key="4">
    <source>
        <dbReference type="EMBL" id="GGD35219.1"/>
    </source>
</evidence>
<proteinExistence type="inferred from homology"/>
<comment type="similarity">
    <text evidence="1">Belongs to the HesA/MoeB/ThiF family.</text>
</comment>
<dbReference type="InterPro" id="IPR045886">
    <property type="entry name" value="ThiF/MoeB/HesA"/>
</dbReference>
<dbReference type="GO" id="GO:0008641">
    <property type="term" value="F:ubiquitin-like modifier activating enzyme activity"/>
    <property type="evidence" value="ECO:0007669"/>
    <property type="project" value="InterPro"/>
</dbReference>
<accession>A0A916Y8Y7</accession>
<evidence type="ECO:0000256" key="1">
    <source>
        <dbReference type="ARBA" id="ARBA00009919"/>
    </source>
</evidence>
<dbReference type="Pfam" id="PF00899">
    <property type="entry name" value="ThiF"/>
    <property type="match status" value="1"/>
</dbReference>
<evidence type="ECO:0000313" key="5">
    <source>
        <dbReference type="Proteomes" id="UP000625735"/>
    </source>
</evidence>
<dbReference type="SUPFAM" id="SSF69572">
    <property type="entry name" value="Activating enzymes of the ubiquitin-like proteins"/>
    <property type="match status" value="1"/>
</dbReference>
<dbReference type="Gene3D" id="3.40.50.720">
    <property type="entry name" value="NAD(P)-binding Rossmann-like Domain"/>
    <property type="match status" value="1"/>
</dbReference>
<comment type="caution">
    <text evidence="4">The sequence shown here is derived from an EMBL/GenBank/DDBJ whole genome shotgun (WGS) entry which is preliminary data.</text>
</comment>
<dbReference type="GO" id="GO:0016779">
    <property type="term" value="F:nucleotidyltransferase activity"/>
    <property type="evidence" value="ECO:0007669"/>
    <property type="project" value="TreeGrafter"/>
</dbReference>
<dbReference type="GO" id="GO:0005737">
    <property type="term" value="C:cytoplasm"/>
    <property type="evidence" value="ECO:0007669"/>
    <property type="project" value="TreeGrafter"/>
</dbReference>
<dbReference type="InterPro" id="IPR000594">
    <property type="entry name" value="ThiF_NAD_FAD-bd"/>
</dbReference>
<gene>
    <name evidence="4" type="ORF">GCM10011343_26350</name>
</gene>
<dbReference type="AlphaFoldDB" id="A0A916Y8Y7"/>
<keyword evidence="2" id="KW-0472">Membrane</keyword>
<protein>
    <recommendedName>
        <fullName evidence="3">THIF-type NAD/FAD binding fold domain-containing protein</fullName>
    </recommendedName>
</protein>
<dbReference type="EMBL" id="BMFG01000013">
    <property type="protein sequence ID" value="GGD35219.1"/>
    <property type="molecule type" value="Genomic_DNA"/>
</dbReference>
<reference evidence="4" key="1">
    <citation type="journal article" date="2014" name="Int. J. Syst. Evol. Microbiol.">
        <title>Complete genome sequence of Corynebacterium casei LMG S-19264T (=DSM 44701T), isolated from a smear-ripened cheese.</title>
        <authorList>
            <consortium name="US DOE Joint Genome Institute (JGI-PGF)"/>
            <person name="Walter F."/>
            <person name="Albersmeier A."/>
            <person name="Kalinowski J."/>
            <person name="Ruckert C."/>
        </authorList>
    </citation>
    <scope>NUCLEOTIDE SEQUENCE</scope>
    <source>
        <strain evidence="4">CGMCC 1.12506</strain>
    </source>
</reference>
<reference evidence="4" key="2">
    <citation type="submission" date="2020-09" db="EMBL/GenBank/DDBJ databases">
        <authorList>
            <person name="Sun Q."/>
            <person name="Zhou Y."/>
        </authorList>
    </citation>
    <scope>NUCLEOTIDE SEQUENCE</scope>
    <source>
        <strain evidence="4">CGMCC 1.12506</strain>
    </source>
</reference>